<dbReference type="InterPro" id="IPR015943">
    <property type="entry name" value="WD40/YVTN_repeat-like_dom_sf"/>
</dbReference>
<protein>
    <submittedName>
        <fullName evidence="7">Alkaline phosphatase-like protein</fullName>
        <ecNumber evidence="7">3.1.3.1</ecNumber>
    </submittedName>
</protein>
<dbReference type="OrthoDB" id="9803927at2"/>
<dbReference type="SUPFAM" id="SSF101898">
    <property type="entry name" value="NHL repeat"/>
    <property type="match status" value="1"/>
</dbReference>
<dbReference type="InterPro" id="IPR026444">
    <property type="entry name" value="Secre_tail"/>
</dbReference>
<accession>I2GLQ6</accession>
<keyword evidence="3" id="KW-0106">Calcium</keyword>
<dbReference type="InterPro" id="IPR052956">
    <property type="entry name" value="Mesenchyme-surface_protein"/>
</dbReference>
<proteinExistence type="predicted"/>
<name>I2GLQ6_9BACT</name>
<dbReference type="NCBIfam" id="TIGR04183">
    <property type="entry name" value="Por_Secre_tail"/>
    <property type="match status" value="1"/>
</dbReference>
<dbReference type="InterPro" id="IPR038081">
    <property type="entry name" value="CalX-like_sf"/>
</dbReference>
<dbReference type="eggNOG" id="COG2374">
    <property type="taxonomic scope" value="Bacteria"/>
</dbReference>
<organism evidence="7 8">
    <name type="scientific">Fibrisoma limi BUZ 3</name>
    <dbReference type="NCBI Taxonomy" id="1185876"/>
    <lineage>
        <taxon>Bacteria</taxon>
        <taxon>Pseudomonadati</taxon>
        <taxon>Bacteroidota</taxon>
        <taxon>Cytophagia</taxon>
        <taxon>Cytophagales</taxon>
        <taxon>Spirosomataceae</taxon>
        <taxon>Fibrisoma</taxon>
    </lineage>
</organism>
<evidence type="ECO:0000259" key="6">
    <source>
        <dbReference type="SMART" id="SM00237"/>
    </source>
</evidence>
<evidence type="ECO:0000256" key="5">
    <source>
        <dbReference type="SAM" id="SignalP"/>
    </source>
</evidence>
<dbReference type="SMART" id="SM00237">
    <property type="entry name" value="Calx_beta"/>
    <property type="match status" value="1"/>
</dbReference>
<evidence type="ECO:0000313" key="7">
    <source>
        <dbReference type="EMBL" id="CCH54832.1"/>
    </source>
</evidence>
<evidence type="ECO:0000256" key="3">
    <source>
        <dbReference type="ARBA" id="ARBA00022837"/>
    </source>
</evidence>
<evidence type="ECO:0000256" key="4">
    <source>
        <dbReference type="SAM" id="MobiDB-lite"/>
    </source>
</evidence>
<dbReference type="InterPro" id="IPR003644">
    <property type="entry name" value="Calx_beta"/>
</dbReference>
<dbReference type="NCBIfam" id="NF038117">
    <property type="entry name" value="choice_anch_I"/>
    <property type="match status" value="1"/>
</dbReference>
<gene>
    <name evidence="7" type="ORF">BN8_04040</name>
</gene>
<dbReference type="GO" id="GO:0004035">
    <property type="term" value="F:alkaline phosphatase activity"/>
    <property type="evidence" value="ECO:0007669"/>
    <property type="project" value="UniProtKB-EC"/>
</dbReference>
<dbReference type="STRING" id="1185876.BN8_04040"/>
<feature type="region of interest" description="Disordered" evidence="4">
    <location>
        <begin position="746"/>
        <end position="765"/>
    </location>
</feature>
<dbReference type="SUPFAM" id="SSF63825">
    <property type="entry name" value="YWTD domain"/>
    <property type="match status" value="1"/>
</dbReference>
<dbReference type="GO" id="GO:0016020">
    <property type="term" value="C:membrane"/>
    <property type="evidence" value="ECO:0007669"/>
    <property type="project" value="InterPro"/>
</dbReference>
<dbReference type="Pfam" id="PF22494">
    <property type="entry name" value="choice_anch_I"/>
    <property type="match status" value="1"/>
</dbReference>
<feature type="chain" id="PRO_5003660001" evidence="5">
    <location>
        <begin position="20"/>
        <end position="1213"/>
    </location>
</feature>
<dbReference type="InterPro" id="IPR055188">
    <property type="entry name" value="Choice_anch_I"/>
</dbReference>
<dbReference type="PANTHER" id="PTHR46928:SF1">
    <property type="entry name" value="MESENCHYME-SPECIFIC CELL SURFACE GLYCOPROTEIN"/>
    <property type="match status" value="1"/>
</dbReference>
<dbReference type="EMBL" id="CAIT01000007">
    <property type="protein sequence ID" value="CCH54832.1"/>
    <property type="molecule type" value="Genomic_DNA"/>
</dbReference>
<sequence>MKRLFLFALLVLGPLLSFAQLAPGSIVFTGINGDGSDDLAFVVLDAIPANTTIYFRDSEWTGSSFPLNDEGRITWNTGGAIIPAGTVVTFTNVNNAAPTASVGSATQVGNPGISNDGDGVFAFLGSDDNTPTTFLAAVATNGSASFGSLSGTGLSLGSTAVALSGEVAIGTYTGTRTGISRSCFPSVINNSANWQTQLNSSGNQAADGTAPDVPFSTTAFTFGASCPLPTVAFSAASQVVNENAGQATVTLTITNPGSQSASVQLIVSSGSATNGSDYTLSVPQTVTFAASSAANQTVTIPITDDASAEADEYIVLRLQNAVSAQIGSANSQIVFIKDNDKTAPTSSNPGFQLQLLTSYRNPTAGSSEIVTFDKGSKRLFIANSVGNKIDIVNFANPSAPTPITSIDVSALGGSINSVAARDGIVAAAIESIPKTNNGKIVFFDVNGTKLNEVTAGALPDAVFFSPDGKYVVTPNEGEPSNDYQIDPEGSVTIVDISGGIANLSQANATTVSFAPLNGMKAMLHSMGVRLFGKKGGVTDGSSVAEDLEPEYITFTPDSKLAYVTLQENNAIIVIDLVNKTIATKDGQPFIKSLGVKDHSLAQNALDPTDQGGNQLLLTVPVFGMYMPDAIASFTANGQTYFVTANEGDAREYEPVLVEETRIGSLNLDPTAYPNAADLKSNLLLGRLNATNQTGDTDGDGDIDKIHVLGGRSFTVWDANGNLVWDSGDDFERYTRDNFPNLFNADNGTSVSVKNRSDNKGPEPEGITTAQIGGKTYAFITLERIGGVMVYDVTNPMAPQFVTYTVNRSVPPNNATDDRGPEGIIFISATDSPNGNPIVLLANETSNSISVYQVNGVQSQQPLALIDPLYNCATGEITFRSEGGDGSPVEYMAIGVKPYSTNPNGVIEAEKRNDPNSGTVITLMARQNGVVVTRDFDFGAFCGGSNPSEPLKLIQPDYNCQTGAITFKTTGGNGTPIEFRAIGIQDWSTNPNGVIDAAKRNDPNSGTVVTLMARQNGVVVMLDFDFGAFCGGSNPSQPLALIEPLYNCQTGAITFRTTGGDGTPIEFRSVGIKDWSTNPNGVIEQEKRNDPNSGTVVTLMARQSGVVVMRDFDFGAFCRQSARVAATEAVESLNVRLLGNPAKEDVIAEIQGAAGQTLTVSLTDLNGRAVETKTIDKAAATEWTVFDVRRQPTGVLLLKVATPKQTKTVRVVKQ</sequence>
<dbReference type="Pfam" id="PF03160">
    <property type="entry name" value="Calx-beta"/>
    <property type="match status" value="1"/>
</dbReference>
<dbReference type="Gene3D" id="2.130.10.10">
    <property type="entry name" value="YVTN repeat-like/Quinoprotein amine dehydrogenase"/>
    <property type="match status" value="1"/>
</dbReference>
<reference evidence="7 8" key="1">
    <citation type="journal article" date="2012" name="J. Bacteriol.">
        <title>Genome Sequence of the Filamentous Bacterium Fibrisoma limi BUZ 3T.</title>
        <authorList>
            <person name="Filippini M."/>
            <person name="Qi W."/>
            <person name="Jaenicke S."/>
            <person name="Goesmann A."/>
            <person name="Smits T.H."/>
            <person name="Bagheri H.C."/>
        </authorList>
    </citation>
    <scope>NUCLEOTIDE SEQUENCE [LARGE SCALE GENOMIC DNA]</scope>
    <source>
        <strain evidence="8">BUZ 3T</strain>
    </source>
</reference>
<keyword evidence="7" id="KW-0378">Hydrolase</keyword>
<feature type="signal peptide" evidence="5">
    <location>
        <begin position="1"/>
        <end position="19"/>
    </location>
</feature>
<keyword evidence="8" id="KW-1185">Reference proteome</keyword>
<dbReference type="GO" id="GO:0007154">
    <property type="term" value="P:cell communication"/>
    <property type="evidence" value="ECO:0007669"/>
    <property type="project" value="InterPro"/>
</dbReference>
<dbReference type="RefSeq" id="WP_009283408.1">
    <property type="nucleotide sequence ID" value="NZ_CAIT01000007.1"/>
</dbReference>
<dbReference type="SUPFAM" id="SSF141072">
    <property type="entry name" value="CalX-like"/>
    <property type="match status" value="1"/>
</dbReference>
<dbReference type="PANTHER" id="PTHR46928">
    <property type="entry name" value="MESENCHYME-SPECIFIC CELL SURFACE GLYCOPROTEIN"/>
    <property type="match status" value="1"/>
</dbReference>
<evidence type="ECO:0000256" key="1">
    <source>
        <dbReference type="ARBA" id="ARBA00022729"/>
    </source>
</evidence>
<evidence type="ECO:0000256" key="2">
    <source>
        <dbReference type="ARBA" id="ARBA00022737"/>
    </source>
</evidence>
<evidence type="ECO:0000313" key="8">
    <source>
        <dbReference type="Proteomes" id="UP000009309"/>
    </source>
</evidence>
<keyword evidence="2" id="KW-0677">Repeat</keyword>
<comment type="caution">
    <text evidence="7">The sequence shown here is derived from an EMBL/GenBank/DDBJ whole genome shotgun (WGS) entry which is preliminary data.</text>
</comment>
<dbReference type="AlphaFoldDB" id="I2GLQ6"/>
<dbReference type="Proteomes" id="UP000009309">
    <property type="component" value="Unassembled WGS sequence"/>
</dbReference>
<dbReference type="eggNOG" id="COG3391">
    <property type="taxonomic scope" value="Bacteria"/>
</dbReference>
<dbReference type="eggNOG" id="COG1874">
    <property type="taxonomic scope" value="Bacteria"/>
</dbReference>
<dbReference type="EC" id="3.1.3.1" evidence="7"/>
<dbReference type="Gene3D" id="2.60.40.2030">
    <property type="match status" value="1"/>
</dbReference>
<feature type="domain" description="Calx-beta" evidence="6">
    <location>
        <begin position="218"/>
        <end position="319"/>
    </location>
</feature>
<keyword evidence="1 5" id="KW-0732">Signal</keyword>